<keyword evidence="3" id="KW-1185">Reference proteome</keyword>
<dbReference type="EMBL" id="CM010720">
    <property type="protein sequence ID" value="RZC65075.1"/>
    <property type="molecule type" value="Genomic_DNA"/>
</dbReference>
<feature type="compositionally biased region" description="Basic and acidic residues" evidence="1">
    <location>
        <begin position="46"/>
        <end position="64"/>
    </location>
</feature>
<dbReference type="Gramene" id="RZC65075">
    <property type="protein sequence ID" value="RZC65075"/>
    <property type="gene ID" value="C5167_008775"/>
</dbReference>
<organism evidence="2 3">
    <name type="scientific">Papaver somniferum</name>
    <name type="common">Opium poppy</name>
    <dbReference type="NCBI Taxonomy" id="3469"/>
    <lineage>
        <taxon>Eukaryota</taxon>
        <taxon>Viridiplantae</taxon>
        <taxon>Streptophyta</taxon>
        <taxon>Embryophyta</taxon>
        <taxon>Tracheophyta</taxon>
        <taxon>Spermatophyta</taxon>
        <taxon>Magnoliopsida</taxon>
        <taxon>Ranunculales</taxon>
        <taxon>Papaveraceae</taxon>
        <taxon>Papaveroideae</taxon>
        <taxon>Papaver</taxon>
    </lineage>
</organism>
<evidence type="ECO:0000313" key="3">
    <source>
        <dbReference type="Proteomes" id="UP000316621"/>
    </source>
</evidence>
<sequence length="449" mass="50715">MLSNSRITMVRPNSGSRIRSQPTTSRSTASDWPTPLLNASASPGSRSEHLSSYDGEHSPNDGHSNEPMGSVHTEDQWHEAFQQSVNETQSSQENRNVAHLLPFEFNALGQPIGDSKAYSTKVGVNAKSIVSPSYETWRKVPPELKEEVWRAIKNVYNVPEFFKDKAIKMANKSWRNGKTPLRKVCDDVGATVSGKKSKRPRNQKKEDWEAFVDMVNKDSDKVVRVRGRTARKAVKALHSTGRDGIAQCRHIMEQQSPTGTVSRSVVFVATHVYQELPEEDLEQFDPNDYEEEVKELLQTEQYTKETHVDRDAVAKVFGRDRGGFVRGTGDGVSKTELLAYVIPKEQLRQEQLKNRVVEDRLRVLEEYVEAARGGDTSNVNTGQSMDVDTGSEHRVHKVVLRNLRKRSVAFGRVDPSAQPTNGDCLVSLIKFWYLLRNFMMVLELLVTFL</sequence>
<dbReference type="Proteomes" id="UP000316621">
    <property type="component" value="Chromosome 6"/>
</dbReference>
<name>A0A4Y7JZE1_PAPSO</name>
<evidence type="ECO:0000256" key="1">
    <source>
        <dbReference type="SAM" id="MobiDB-lite"/>
    </source>
</evidence>
<accession>A0A4Y7JZE1</accession>
<dbReference type="Pfam" id="PF03004">
    <property type="entry name" value="Transposase_24"/>
    <property type="match status" value="1"/>
</dbReference>
<reference evidence="2 3" key="1">
    <citation type="journal article" date="2018" name="Science">
        <title>The opium poppy genome and morphinan production.</title>
        <authorList>
            <person name="Guo L."/>
            <person name="Winzer T."/>
            <person name="Yang X."/>
            <person name="Li Y."/>
            <person name="Ning Z."/>
            <person name="He Z."/>
            <person name="Teodor R."/>
            <person name="Lu Y."/>
            <person name="Bowser T.A."/>
            <person name="Graham I.A."/>
            <person name="Ye K."/>
        </authorList>
    </citation>
    <scope>NUCLEOTIDE SEQUENCE [LARGE SCALE GENOMIC DNA]</scope>
    <source>
        <strain evidence="3">cv. HN1</strain>
        <tissue evidence="2">Leaves</tissue>
    </source>
</reference>
<gene>
    <name evidence="2" type="ORF">C5167_008775</name>
</gene>
<feature type="region of interest" description="Disordered" evidence="1">
    <location>
        <begin position="1"/>
        <end position="71"/>
    </location>
</feature>
<dbReference type="OMA" id="TEDQWHE"/>
<dbReference type="PANTHER" id="PTHR33018">
    <property type="entry name" value="OS10G0338966 PROTEIN-RELATED"/>
    <property type="match status" value="1"/>
</dbReference>
<protein>
    <submittedName>
        <fullName evidence="2">Uncharacterized protein</fullName>
    </submittedName>
</protein>
<dbReference type="AlphaFoldDB" id="A0A4Y7JZE1"/>
<dbReference type="PANTHER" id="PTHR33018:SF37">
    <property type="entry name" value="TRANSPOSASE TNP1_EN_SPM-LIKE DOMAIN-CONTAINING PROTEIN"/>
    <property type="match status" value="1"/>
</dbReference>
<proteinExistence type="predicted"/>
<evidence type="ECO:0000313" key="2">
    <source>
        <dbReference type="EMBL" id="RZC65075.1"/>
    </source>
</evidence>
<feature type="compositionally biased region" description="Polar residues" evidence="1">
    <location>
        <begin position="1"/>
        <end position="45"/>
    </location>
</feature>
<dbReference type="InterPro" id="IPR004252">
    <property type="entry name" value="Probable_transposase_24"/>
</dbReference>